<reference evidence="2 3" key="1">
    <citation type="submission" date="2017-02" db="EMBL/GenBank/DDBJ databases">
        <authorList>
            <person name="Jeong S."/>
        </authorList>
    </citation>
    <scope>NUCLEOTIDE SEQUENCE [LARGE SCALE GENOMIC DNA]</scope>
    <source>
        <strain evidence="2 3">RMAR6-6</strain>
    </source>
</reference>
<proteinExistence type="predicted"/>
<protein>
    <submittedName>
        <fullName evidence="2">Uncharacterized protein</fullName>
    </submittedName>
</protein>
<accession>A0ABM6HZ13</accession>
<organism evidence="2 3">
    <name type="scientific">Roseibium algicola</name>
    <dbReference type="NCBI Taxonomy" id="2857014"/>
    <lineage>
        <taxon>Bacteria</taxon>
        <taxon>Pseudomonadati</taxon>
        <taxon>Pseudomonadota</taxon>
        <taxon>Alphaproteobacteria</taxon>
        <taxon>Hyphomicrobiales</taxon>
        <taxon>Stappiaceae</taxon>
        <taxon>Roseibium</taxon>
    </lineage>
</organism>
<name>A0ABM6HZ13_9HYPH</name>
<dbReference type="Proteomes" id="UP000188174">
    <property type="component" value="Chromosome"/>
</dbReference>
<feature type="signal peptide" evidence="1">
    <location>
        <begin position="1"/>
        <end position="36"/>
    </location>
</feature>
<dbReference type="EMBL" id="CP019630">
    <property type="protein sequence ID" value="AQQ03334.1"/>
    <property type="molecule type" value="Genomic_DNA"/>
</dbReference>
<evidence type="ECO:0000256" key="1">
    <source>
        <dbReference type="SAM" id="SignalP"/>
    </source>
</evidence>
<keyword evidence="1" id="KW-0732">Signal</keyword>
<sequence>MGERNANQGIDLMIKTISKTAVLTAVLASVATGAMAKDWIEKVEVKRDGIDVIPVEVKANAYNYTKIKSGNHRFLLRLSAKATNGERIVAMKVGSFKDVLYFEGDGNLWSKSFQNRDVGAGTKRSVSISYTPVIPMANVKWQGWDPVQACSLNLDKVLKSGMKKSVALSKTWTVSAKAYFELDAVAAKKNKAEKNKWSFKNTTHQRDGYGYDVTVKCLPAQ</sequence>
<evidence type="ECO:0000313" key="3">
    <source>
        <dbReference type="Proteomes" id="UP000188174"/>
    </source>
</evidence>
<keyword evidence="3" id="KW-1185">Reference proteome</keyword>
<feature type="chain" id="PRO_5045160348" evidence="1">
    <location>
        <begin position="37"/>
        <end position="221"/>
    </location>
</feature>
<gene>
    <name evidence="2" type="ORF">B0E33_06785</name>
</gene>
<evidence type="ECO:0000313" key="2">
    <source>
        <dbReference type="EMBL" id="AQQ03334.1"/>
    </source>
</evidence>